<evidence type="ECO:0000313" key="1">
    <source>
        <dbReference type="EMBL" id="GMA91844.1"/>
    </source>
</evidence>
<accession>A0ABQ6JV15</accession>
<protein>
    <submittedName>
        <fullName evidence="1">Uncharacterized protein</fullName>
    </submittedName>
</protein>
<proteinExistence type="predicted"/>
<dbReference type="Proteomes" id="UP001157069">
    <property type="component" value="Unassembled WGS sequence"/>
</dbReference>
<organism evidence="1 2">
    <name type="scientific">Homoserinibacter gongjuensis</name>
    <dbReference type="NCBI Taxonomy" id="1162968"/>
    <lineage>
        <taxon>Bacteria</taxon>
        <taxon>Bacillati</taxon>
        <taxon>Actinomycetota</taxon>
        <taxon>Actinomycetes</taxon>
        <taxon>Micrococcales</taxon>
        <taxon>Microbacteriaceae</taxon>
        <taxon>Homoserinibacter</taxon>
    </lineage>
</organism>
<gene>
    <name evidence="1" type="ORF">GCM10025869_23730</name>
</gene>
<reference evidence="2" key="1">
    <citation type="journal article" date="2019" name="Int. J. Syst. Evol. Microbiol.">
        <title>The Global Catalogue of Microorganisms (GCM) 10K type strain sequencing project: providing services to taxonomists for standard genome sequencing and annotation.</title>
        <authorList>
            <consortium name="The Broad Institute Genomics Platform"/>
            <consortium name="The Broad Institute Genome Sequencing Center for Infectious Disease"/>
            <person name="Wu L."/>
            <person name="Ma J."/>
        </authorList>
    </citation>
    <scope>NUCLEOTIDE SEQUENCE [LARGE SCALE GENOMIC DNA]</scope>
    <source>
        <strain evidence="2">NBRC 108755</strain>
    </source>
</reference>
<comment type="caution">
    <text evidence="1">The sequence shown here is derived from an EMBL/GenBank/DDBJ whole genome shotgun (WGS) entry which is preliminary data.</text>
</comment>
<evidence type="ECO:0000313" key="2">
    <source>
        <dbReference type="Proteomes" id="UP001157069"/>
    </source>
</evidence>
<keyword evidence="2" id="KW-1185">Reference proteome</keyword>
<name>A0ABQ6JV15_9MICO</name>
<sequence>MVTLRVAAAEEERMIDMMFAAGLMTAARADDENRYAGTTMWSALPHAPVVAERPPRFRRLRAVMVAGVRGRSAAGRRRGSVRLAAQNVSD</sequence>
<dbReference type="EMBL" id="BSVA01000001">
    <property type="protein sequence ID" value="GMA91844.1"/>
    <property type="molecule type" value="Genomic_DNA"/>
</dbReference>